<dbReference type="InterPro" id="IPR011447">
    <property type="entry name" value="DUF1552"/>
</dbReference>
<gene>
    <name evidence="1" type="ORF">METZ01_LOCUS56746</name>
</gene>
<accession>A0A381SIH9</accession>
<organism evidence="1">
    <name type="scientific">marine metagenome</name>
    <dbReference type="NCBI Taxonomy" id="408172"/>
    <lineage>
        <taxon>unclassified sequences</taxon>
        <taxon>metagenomes</taxon>
        <taxon>ecological metagenomes</taxon>
    </lineage>
</organism>
<sequence length="436" mass="46810">MGAAVALPLLDAMVPALSGLSATARAASGPVQRLGFVYIPNGAVMQQWTPAQTGPGFELSPILRPLEPYKDHLTVVSGLAHGQAEPLGDGNGEHSRASATWLNGVHPKQTEGADVRAGITADQLAAQELGRGTPLSSLELAIDLDGLVGNCENGYSCVYLNTVAWRSPTTPLPMENNPRVVFERLFGDGGTTEQRVAEMRRDRSILDSVTSDLAALERDIGVADRARLDQYLDAIRALERRIQLAEVQSGDTELPELARPVGIPATYEEHVTLMFDLVSLAYQADLTRVFTFMLGRELGGRTYPHLGVPDPHHGLSHHRNDPEKLDKLARINAYHMGLFTHFLDSLQSSADGDGSLLDHSMVLYGGGLGDSNDHAHFDLPELVVGGGGGRLKGGRHLQYPKDTPMNNLLVSMLDKAGLPAEQFGDSTGRISELAGV</sequence>
<dbReference type="EMBL" id="UINC01003163">
    <property type="protein sequence ID" value="SVA03892.1"/>
    <property type="molecule type" value="Genomic_DNA"/>
</dbReference>
<dbReference type="Pfam" id="PF07586">
    <property type="entry name" value="HXXSHH"/>
    <property type="match status" value="1"/>
</dbReference>
<protein>
    <recommendedName>
        <fullName evidence="2">DUF1552 domain-containing protein</fullName>
    </recommendedName>
</protein>
<name>A0A381SIH9_9ZZZZ</name>
<reference evidence="1" key="1">
    <citation type="submission" date="2018-05" db="EMBL/GenBank/DDBJ databases">
        <authorList>
            <person name="Lanie J.A."/>
            <person name="Ng W.-L."/>
            <person name="Kazmierczak K.M."/>
            <person name="Andrzejewski T.M."/>
            <person name="Davidsen T.M."/>
            <person name="Wayne K.J."/>
            <person name="Tettelin H."/>
            <person name="Glass J.I."/>
            <person name="Rusch D."/>
            <person name="Podicherti R."/>
            <person name="Tsui H.-C.T."/>
            <person name="Winkler M.E."/>
        </authorList>
    </citation>
    <scope>NUCLEOTIDE SEQUENCE</scope>
</reference>
<evidence type="ECO:0000313" key="1">
    <source>
        <dbReference type="EMBL" id="SVA03892.1"/>
    </source>
</evidence>
<dbReference type="AlphaFoldDB" id="A0A381SIH9"/>
<evidence type="ECO:0008006" key="2">
    <source>
        <dbReference type="Google" id="ProtNLM"/>
    </source>
</evidence>
<proteinExistence type="predicted"/>